<protein>
    <submittedName>
        <fullName evidence="2">LuxR C-terminal-related transcriptional regulator</fullName>
    </submittedName>
</protein>
<dbReference type="Proteomes" id="UP001467690">
    <property type="component" value="Unassembled WGS sequence"/>
</dbReference>
<dbReference type="InterPro" id="IPR016032">
    <property type="entry name" value="Sig_transdc_resp-reg_C-effctor"/>
</dbReference>
<reference evidence="2 3" key="1">
    <citation type="submission" date="2024-06" db="EMBL/GenBank/DDBJ databases">
        <authorList>
            <person name="Chen R.Y."/>
        </authorList>
    </citation>
    <scope>NUCLEOTIDE SEQUENCE [LARGE SCALE GENOMIC DNA]</scope>
    <source>
        <strain evidence="2 3">D2</strain>
    </source>
</reference>
<keyword evidence="3" id="KW-1185">Reference proteome</keyword>
<dbReference type="Pfam" id="PF00196">
    <property type="entry name" value="GerE"/>
    <property type="match status" value="1"/>
</dbReference>
<name>A0ABV1RKW0_9ALTE</name>
<dbReference type="EMBL" id="JBELOE010000265">
    <property type="protein sequence ID" value="MER2493392.1"/>
    <property type="molecule type" value="Genomic_DNA"/>
</dbReference>
<proteinExistence type="predicted"/>
<dbReference type="InterPro" id="IPR036388">
    <property type="entry name" value="WH-like_DNA-bd_sf"/>
</dbReference>
<accession>A0ABV1RKW0</accession>
<dbReference type="SUPFAM" id="SSF46894">
    <property type="entry name" value="C-terminal effector domain of the bipartite response regulators"/>
    <property type="match status" value="1"/>
</dbReference>
<dbReference type="Gene3D" id="1.10.10.10">
    <property type="entry name" value="Winged helix-like DNA-binding domain superfamily/Winged helix DNA-binding domain"/>
    <property type="match status" value="1"/>
</dbReference>
<organism evidence="2 3">
    <name type="scientific">Catenovulum sediminis</name>
    <dbReference type="NCBI Taxonomy" id="1740262"/>
    <lineage>
        <taxon>Bacteria</taxon>
        <taxon>Pseudomonadati</taxon>
        <taxon>Pseudomonadota</taxon>
        <taxon>Gammaproteobacteria</taxon>
        <taxon>Alteromonadales</taxon>
        <taxon>Alteromonadaceae</taxon>
        <taxon>Catenovulum</taxon>
    </lineage>
</organism>
<comment type="caution">
    <text evidence="2">The sequence shown here is derived from an EMBL/GenBank/DDBJ whole genome shotgun (WGS) entry which is preliminary data.</text>
</comment>
<dbReference type="InterPro" id="IPR000792">
    <property type="entry name" value="Tscrpt_reg_LuxR_C"/>
</dbReference>
<sequence>MQRTKTGYRYDKVEVDIKNRLSPRSAQALTLAATGMPRKQIAKELGLKQSSISSLFDALYFQLGARNIIDAIYIAVTQGYMRYLCAICLVLFSYMQTDHPIRNQTARVRIGSRHVRNNRTRRRENLNNTIA</sequence>
<evidence type="ECO:0000259" key="1">
    <source>
        <dbReference type="SMART" id="SM00421"/>
    </source>
</evidence>
<dbReference type="SMART" id="SM00421">
    <property type="entry name" value="HTH_LUXR"/>
    <property type="match status" value="1"/>
</dbReference>
<dbReference type="RefSeq" id="WP_350402589.1">
    <property type="nucleotide sequence ID" value="NZ_JBELOE010000265.1"/>
</dbReference>
<evidence type="ECO:0000313" key="3">
    <source>
        <dbReference type="Proteomes" id="UP001467690"/>
    </source>
</evidence>
<gene>
    <name evidence="2" type="ORF">ABS311_16060</name>
</gene>
<feature type="domain" description="HTH luxR-type" evidence="1">
    <location>
        <begin position="18"/>
        <end position="75"/>
    </location>
</feature>
<evidence type="ECO:0000313" key="2">
    <source>
        <dbReference type="EMBL" id="MER2493392.1"/>
    </source>
</evidence>